<organism evidence="3 4">
    <name type="scientific">Thorsellia anophelis DSM 18579</name>
    <dbReference type="NCBI Taxonomy" id="1123402"/>
    <lineage>
        <taxon>Bacteria</taxon>
        <taxon>Pseudomonadati</taxon>
        <taxon>Pseudomonadota</taxon>
        <taxon>Gammaproteobacteria</taxon>
        <taxon>Enterobacterales</taxon>
        <taxon>Thorselliaceae</taxon>
        <taxon>Thorsellia</taxon>
    </lineage>
</organism>
<accession>A0A1I0F1R5</accession>
<dbReference type="InterPro" id="IPR027417">
    <property type="entry name" value="P-loop_NTPase"/>
</dbReference>
<dbReference type="AlphaFoldDB" id="A0A1I0F1R5"/>
<dbReference type="SUPFAM" id="SSF52540">
    <property type="entry name" value="P-loop containing nucleoside triphosphate hydrolases"/>
    <property type="match status" value="1"/>
</dbReference>
<feature type="coiled-coil region" evidence="1">
    <location>
        <begin position="910"/>
        <end position="941"/>
    </location>
</feature>
<evidence type="ECO:0000313" key="3">
    <source>
        <dbReference type="EMBL" id="SET50941.1"/>
    </source>
</evidence>
<dbReference type="Pfam" id="PF13558">
    <property type="entry name" value="SbcC_Walker_B"/>
    <property type="match status" value="1"/>
</dbReference>
<dbReference type="Proteomes" id="UP000242642">
    <property type="component" value="Unassembled WGS sequence"/>
</dbReference>
<protein>
    <submittedName>
        <fullName evidence="3">Uncharacterized protein YPO0396</fullName>
    </submittedName>
</protein>
<keyword evidence="1" id="KW-0175">Coiled coil</keyword>
<dbReference type="Pfam" id="PF13555">
    <property type="entry name" value="AAA_29"/>
    <property type="match status" value="1"/>
</dbReference>
<feature type="coiled-coil region" evidence="1">
    <location>
        <begin position="357"/>
        <end position="427"/>
    </location>
</feature>
<dbReference type="RefSeq" id="WP_093321899.1">
    <property type="nucleotide sequence ID" value="NZ_FOHV01000033.1"/>
</dbReference>
<name>A0A1I0F1R5_9GAMM</name>
<feature type="region of interest" description="Disordered" evidence="2">
    <location>
        <begin position="1"/>
        <end position="32"/>
    </location>
</feature>
<dbReference type="OrthoDB" id="174137at2"/>
<proteinExistence type="predicted"/>
<evidence type="ECO:0000256" key="2">
    <source>
        <dbReference type="SAM" id="MobiDB-lite"/>
    </source>
</evidence>
<dbReference type="EMBL" id="FOHV01000033">
    <property type="protein sequence ID" value="SET50941.1"/>
    <property type="molecule type" value="Genomic_DNA"/>
</dbReference>
<keyword evidence="4" id="KW-1185">Reference proteome</keyword>
<dbReference type="STRING" id="1123402.SAMN02583745_02580"/>
<evidence type="ECO:0000256" key="1">
    <source>
        <dbReference type="SAM" id="Coils"/>
    </source>
</evidence>
<evidence type="ECO:0000313" key="4">
    <source>
        <dbReference type="Proteomes" id="UP000242642"/>
    </source>
</evidence>
<reference evidence="4" key="1">
    <citation type="submission" date="2016-10" db="EMBL/GenBank/DDBJ databases">
        <authorList>
            <person name="Varghese N."/>
            <person name="Submissions S."/>
        </authorList>
    </citation>
    <scope>NUCLEOTIDE SEQUENCE [LARGE SCALE GENOMIC DNA]</scope>
    <source>
        <strain evidence="4">DSM 18579</strain>
    </source>
</reference>
<gene>
    <name evidence="3" type="ORF">SAMN02583745_02580</name>
</gene>
<sequence>MSDKKNPKIEAPVQTSLLFSSEEESEATESRDQIGFKLEIDNTVLDKTEPKIVPARAKTKPFSQGQIRLVELSVYNWGSFHGLHTASIDKEGTLITGDNGAGKSTLIDGLMALLLPAGKATFNVAAAQGDKSDRSLLSYMRGSFGTAHDGAATRVKSKREKGVVTGISALYQADDGSYLTLLALFWTTSSSNALSDVKRLYCVAKRSLQLTEVLSFFDEGNTRKLKQFLRDDPDITDCDNNFSDYQTLYRKLLHMDNKNAPALLSRALGLKKIDDLTKLIRELVLEPSSVREDALKVVEEFADLVATHTKLIDAKEQSNHLVRLPELAEIIKTTSEQLTSLAMEKQGLPIYFARILKALFEEKIAQLEQTQIALDREIKQLEVKEQDANALVENRHEAYLSLGGGKIEGLKSEIVHLKSKLNDVIRTASSYQEACVILELNDNLEEHIFDKNLIIAKEKLVEIEQEVNKKRDEFVDIRSHKNQILKRFEEIKEEAQAIIARPDSNIDIRYQKLRDEMIESLSLKSDNVRYIGELIDVKEEERAWQGAIERALGGLKTTLLVTSEDYPLVTRWLNQKHTGLHVRVQVAQLNEKATLANFFQDGYLTKLVWRDNVYRDWLKQFLVKFDLHCVLDTETLNATPFSMTITGLVHHEKGRFEKKDQRAIDDKRAWSLGFSNKSRLLLLNNEQQSLKNQLADIDKQDKVAIEALELIQGKAQTCHALLKFEWEQINAPYWHNRLTQLESDLQVLESSSGNIEQAKTLWLEAKQILQTVQNDKSNSLIRQGALDNDKRYANRQLNQVEALAITELSETIFKLLHKRVGHITLDTAHKQADIDRVLETELEQVRRAKTSAENSANHIMGSFRGKDKWLPLTVDWAVGLEGLEDYVAHYLELEREGLPSLVEQFKERLNKHATQSLARVKTKLESEREEILERIEIINQVLMKTEFKQGSHLRLGSKREKFPHVIEFEKKIRLALSQVTSDDHEGRFKLLADVIEILDKASNSATANTLESLRLLDPRYQMSFYAEEIDSATQEIRDVLESSSGKSGGEKESFAGTIVAASLAYVLTPDGFDKPVYCTVFLDEAFSNTAETVSRRVLKVFKALNIHVNLITPFKNLNLARESARALLIAERDPVMHESRLCEVTWQEMDEIIMKRKESSVKNEAEALGVTLSSKPE</sequence>
<dbReference type="Gene3D" id="3.40.1140.10">
    <property type="match status" value="1"/>
</dbReference>